<dbReference type="Gene3D" id="2.130.10.10">
    <property type="entry name" value="YVTN repeat-like/Quinoprotein amine dehydrogenase"/>
    <property type="match status" value="1"/>
</dbReference>
<dbReference type="GO" id="GO:0002116">
    <property type="term" value="C:semaphorin receptor complex"/>
    <property type="evidence" value="ECO:0007669"/>
    <property type="project" value="TreeGrafter"/>
</dbReference>
<dbReference type="PANTHER" id="PTHR22625">
    <property type="entry name" value="PLEXIN"/>
    <property type="match status" value="1"/>
</dbReference>
<keyword evidence="14" id="KW-1185">Reference proteome</keyword>
<evidence type="ECO:0000313" key="13">
    <source>
        <dbReference type="EMBL" id="KAK2862010.1"/>
    </source>
</evidence>
<feature type="chain" id="PRO_5041703172" description="Sema domain-containing protein" evidence="11">
    <location>
        <begin position="22"/>
        <end position="822"/>
    </location>
</feature>
<feature type="signal peptide" evidence="11">
    <location>
        <begin position="1"/>
        <end position="21"/>
    </location>
</feature>
<evidence type="ECO:0000256" key="7">
    <source>
        <dbReference type="ARBA" id="ARBA00023136"/>
    </source>
</evidence>
<name>A0AA88TCL9_CHASR</name>
<dbReference type="CDD" id="cd00603">
    <property type="entry name" value="IPT_PCSR"/>
    <property type="match status" value="1"/>
</dbReference>
<dbReference type="GO" id="GO:0030334">
    <property type="term" value="P:regulation of cell migration"/>
    <property type="evidence" value="ECO:0007669"/>
    <property type="project" value="TreeGrafter"/>
</dbReference>
<dbReference type="Gene3D" id="3.30.1680.10">
    <property type="entry name" value="ligand-binding face of the semaphorins, domain 2"/>
    <property type="match status" value="1"/>
</dbReference>
<keyword evidence="9" id="KW-0325">Glycoprotein</keyword>
<keyword evidence="4 11" id="KW-0732">Signal</keyword>
<dbReference type="PROSITE" id="PS51004">
    <property type="entry name" value="SEMA"/>
    <property type="match status" value="1"/>
</dbReference>
<dbReference type="SMART" id="SM00423">
    <property type="entry name" value="PSI"/>
    <property type="match status" value="1"/>
</dbReference>
<evidence type="ECO:0000256" key="9">
    <source>
        <dbReference type="ARBA" id="ARBA00023180"/>
    </source>
</evidence>
<dbReference type="GO" id="GO:0017154">
    <property type="term" value="F:semaphorin receptor activity"/>
    <property type="evidence" value="ECO:0007669"/>
    <property type="project" value="InterPro"/>
</dbReference>
<evidence type="ECO:0000256" key="6">
    <source>
        <dbReference type="ARBA" id="ARBA00022989"/>
    </source>
</evidence>
<evidence type="ECO:0000256" key="1">
    <source>
        <dbReference type="ARBA" id="ARBA00004167"/>
    </source>
</evidence>
<dbReference type="InterPro" id="IPR002909">
    <property type="entry name" value="IPT_dom"/>
</dbReference>
<dbReference type="SUPFAM" id="SSF101912">
    <property type="entry name" value="Sema domain"/>
    <property type="match status" value="1"/>
</dbReference>
<dbReference type="SMART" id="SM00429">
    <property type="entry name" value="IPT"/>
    <property type="match status" value="3"/>
</dbReference>
<comment type="caution">
    <text evidence="13">The sequence shown here is derived from an EMBL/GenBank/DDBJ whole genome shotgun (WGS) entry which is preliminary data.</text>
</comment>
<dbReference type="FunFam" id="2.130.10.10:FF:000194">
    <property type="entry name" value="Macrophage-stimulating 1 receptor a"/>
    <property type="match status" value="1"/>
</dbReference>
<dbReference type="Pfam" id="PF01403">
    <property type="entry name" value="Sema"/>
    <property type="match status" value="1"/>
</dbReference>
<dbReference type="InterPro" id="IPR014756">
    <property type="entry name" value="Ig_E-set"/>
</dbReference>
<comment type="similarity">
    <text evidence="2">Belongs to the plexin family.</text>
</comment>
<evidence type="ECO:0000259" key="12">
    <source>
        <dbReference type="PROSITE" id="PS51004"/>
    </source>
</evidence>
<dbReference type="Proteomes" id="UP001187415">
    <property type="component" value="Unassembled WGS sequence"/>
</dbReference>
<comment type="subcellular location">
    <subcellularLocation>
        <location evidence="1">Membrane</location>
        <topology evidence="1">Single-pass membrane protein</topology>
    </subcellularLocation>
</comment>
<dbReference type="InterPro" id="IPR015943">
    <property type="entry name" value="WD40/YVTN_repeat-like_dom_sf"/>
</dbReference>
<dbReference type="Gene3D" id="2.60.40.10">
    <property type="entry name" value="Immunoglobulins"/>
    <property type="match status" value="2"/>
</dbReference>
<dbReference type="SMART" id="SM00630">
    <property type="entry name" value="Sema"/>
    <property type="match status" value="1"/>
</dbReference>
<dbReference type="InterPro" id="IPR031148">
    <property type="entry name" value="Plexin"/>
</dbReference>
<keyword evidence="8" id="KW-1015">Disulfide bond</keyword>
<dbReference type="Pfam" id="PF01437">
    <property type="entry name" value="PSI"/>
    <property type="match status" value="1"/>
</dbReference>
<evidence type="ECO:0000256" key="8">
    <source>
        <dbReference type="ARBA" id="ARBA00023157"/>
    </source>
</evidence>
<dbReference type="Pfam" id="PF01833">
    <property type="entry name" value="TIG"/>
    <property type="match status" value="2"/>
</dbReference>
<evidence type="ECO:0000256" key="3">
    <source>
        <dbReference type="ARBA" id="ARBA00022692"/>
    </source>
</evidence>
<dbReference type="GO" id="GO:0005886">
    <property type="term" value="C:plasma membrane"/>
    <property type="evidence" value="ECO:0007669"/>
    <property type="project" value="TreeGrafter"/>
</dbReference>
<dbReference type="EMBL" id="JAUPFM010000001">
    <property type="protein sequence ID" value="KAK2862010.1"/>
    <property type="molecule type" value="Genomic_DNA"/>
</dbReference>
<dbReference type="InterPro" id="IPR036352">
    <property type="entry name" value="Semap_dom_sf"/>
</dbReference>
<dbReference type="InterPro" id="IPR013783">
    <property type="entry name" value="Ig-like_fold"/>
</dbReference>
<keyword evidence="5" id="KW-0677">Repeat</keyword>
<keyword evidence="3" id="KW-0812">Transmembrane</keyword>
<sequence>MVTWAALLTVCLWIQMQPAPGQHTCPSAPRRLVDFSVKYSLPLFQAEKPIQNIAVHWDADAQEVYVGCQNVIVAVDHGMKKLWEVTTGPVGSPKCKTCKLCDIETDPGDPVDTDNEVLLLDPAGSVLPYLYICGSTQHGICYFIDVDSSQPEPKCLYKKLQNSPSDCPDCLASPLGTTVTIVDDSATSLFFIAASVNDKVAQRYPRRSISVVRPLATEDGFHMVTNGLTVLPDLRNSYRIDYIYSFSTKEYVFFLSLQRENPTKSNSAFQTRLGRLPISTPEVWMYREVVLECRFEPKRRRRRREGFKDILYNGLQAAHFGRVGKDLADELGVDQTEDMLFGVFAEVNERGQAQKKSALCAFPLSRVNLAIDKGVEACCTSGTEQISRGLCHFQPCESCPSESSDGNVTCSSKPTQVSKPYYRVDLFNSQMRDVLFTALLVTTIENHTLGHFGTSDGRILQVILNTYKPTVFANYSLGETAVSRTAAVYAEDSLLFVAGNKMFRVPSAGPGCAHFLTCSVCLTAPRFMNCGWCSGTCSRRNDCTSQWNKDSCAPVITEFFPKTAPVGGETEVTLCGWEFQSAGRSAITSGTTHIVKAGAGSFCTILPEKSSSEILACRMKGKRPNQDVNITLEVHERAVKGPYSIQGTAQIPGFSFVEPSITEITPDCGPMFGGTTVTLTGRYLDSGKDREVFFADKKCNNQSTLEGNGSFSSIVCQTAPASSIGKVPVKITIDNLEVTTTKTFFYKKNPVITSVHPLCSFRSGSKLVIEGTNLDSVHNTVLQYTPKIPAGLHFNRSATGQQMPHISSAGPLLFNVKIRRTV</sequence>
<dbReference type="PANTHER" id="PTHR22625:SF61">
    <property type="entry name" value="HEPATOCYTE GROWTH FACTOR RECEPTOR"/>
    <property type="match status" value="1"/>
</dbReference>
<dbReference type="InterPro" id="IPR002165">
    <property type="entry name" value="Plexin_repeat"/>
</dbReference>
<evidence type="ECO:0000256" key="4">
    <source>
        <dbReference type="ARBA" id="ARBA00022729"/>
    </source>
</evidence>
<dbReference type="SUPFAM" id="SSF81296">
    <property type="entry name" value="E set domains"/>
    <property type="match status" value="3"/>
</dbReference>
<evidence type="ECO:0000256" key="10">
    <source>
        <dbReference type="PROSITE-ProRule" id="PRU00352"/>
    </source>
</evidence>
<evidence type="ECO:0000313" key="14">
    <source>
        <dbReference type="Proteomes" id="UP001187415"/>
    </source>
</evidence>
<protein>
    <recommendedName>
        <fullName evidence="12">Sema domain-containing protein</fullName>
    </recommendedName>
</protein>
<accession>A0AA88TCL9</accession>
<keyword evidence="6" id="KW-1133">Transmembrane helix</keyword>
<evidence type="ECO:0000256" key="11">
    <source>
        <dbReference type="SAM" id="SignalP"/>
    </source>
</evidence>
<dbReference type="FunFam" id="3.30.1680.10:FF:000006">
    <property type="entry name" value="Macrophage-stimulating 1 receptor b"/>
    <property type="match status" value="1"/>
</dbReference>
<dbReference type="FunFam" id="2.60.40.10:FF:000213">
    <property type="entry name" value="Hepatocyte growth factor receptor"/>
    <property type="match status" value="1"/>
</dbReference>
<organism evidence="13 14">
    <name type="scientific">Channa striata</name>
    <name type="common">Snakehead murrel</name>
    <name type="synonym">Ophicephalus striatus</name>
    <dbReference type="NCBI Taxonomy" id="64152"/>
    <lineage>
        <taxon>Eukaryota</taxon>
        <taxon>Metazoa</taxon>
        <taxon>Chordata</taxon>
        <taxon>Craniata</taxon>
        <taxon>Vertebrata</taxon>
        <taxon>Euteleostomi</taxon>
        <taxon>Actinopterygii</taxon>
        <taxon>Neopterygii</taxon>
        <taxon>Teleostei</taxon>
        <taxon>Neoteleostei</taxon>
        <taxon>Acanthomorphata</taxon>
        <taxon>Anabantaria</taxon>
        <taxon>Anabantiformes</taxon>
        <taxon>Channoidei</taxon>
        <taxon>Channidae</taxon>
        <taxon>Channa</taxon>
    </lineage>
</organism>
<dbReference type="GO" id="GO:0007411">
    <property type="term" value="P:axon guidance"/>
    <property type="evidence" value="ECO:0007669"/>
    <property type="project" value="UniProtKB-ARBA"/>
</dbReference>
<feature type="domain" description="Sema" evidence="12">
    <location>
        <begin position="24"/>
        <end position="507"/>
    </location>
</feature>
<evidence type="ECO:0000256" key="5">
    <source>
        <dbReference type="ARBA" id="ARBA00022737"/>
    </source>
</evidence>
<dbReference type="SUPFAM" id="SSF103575">
    <property type="entry name" value="Plexin repeat"/>
    <property type="match status" value="1"/>
</dbReference>
<keyword evidence="7" id="KW-0472">Membrane</keyword>
<reference evidence="13" key="1">
    <citation type="submission" date="2023-07" db="EMBL/GenBank/DDBJ databases">
        <title>Chromosome-level Genome Assembly of Striped Snakehead (Channa striata).</title>
        <authorList>
            <person name="Liu H."/>
        </authorList>
    </citation>
    <scope>NUCLEOTIDE SEQUENCE</scope>
    <source>
        <strain evidence="13">Gz</strain>
        <tissue evidence="13">Muscle</tissue>
    </source>
</reference>
<dbReference type="InterPro" id="IPR001627">
    <property type="entry name" value="Semap_dom"/>
</dbReference>
<proteinExistence type="inferred from homology"/>
<comment type="caution">
    <text evidence="10">Lacks conserved residue(s) required for the propagation of feature annotation.</text>
</comment>
<gene>
    <name evidence="13" type="ORF">Q5P01_001543</name>
</gene>
<dbReference type="AlphaFoldDB" id="A0AA88TCL9"/>
<dbReference type="InterPro" id="IPR016201">
    <property type="entry name" value="PSI"/>
</dbReference>
<evidence type="ECO:0000256" key="2">
    <source>
        <dbReference type="ARBA" id="ARBA00010297"/>
    </source>
</evidence>